<sequence length="66" mass="7239">MILQYILLGDIAYTVSHPSIHPSIIYTHLSWSGSQGVLEPIPACIGREAGIHPGHTHTYGQFRVSN</sequence>
<dbReference type="EMBL" id="GBXM01016953">
    <property type="protein sequence ID" value="JAH91624.1"/>
    <property type="molecule type" value="Transcribed_RNA"/>
</dbReference>
<proteinExistence type="predicted"/>
<evidence type="ECO:0000313" key="1">
    <source>
        <dbReference type="EMBL" id="JAH91624.1"/>
    </source>
</evidence>
<accession>A0A0E9WMJ8</accession>
<dbReference type="AlphaFoldDB" id="A0A0E9WMJ8"/>
<protein>
    <submittedName>
        <fullName evidence="1">Uncharacterized protein</fullName>
    </submittedName>
</protein>
<name>A0A0E9WMJ8_ANGAN</name>
<reference evidence="1" key="2">
    <citation type="journal article" date="2015" name="Fish Shellfish Immunol.">
        <title>Early steps in the European eel (Anguilla anguilla)-Vibrio vulnificus interaction in the gills: Role of the RtxA13 toxin.</title>
        <authorList>
            <person name="Callol A."/>
            <person name="Pajuelo D."/>
            <person name="Ebbesson L."/>
            <person name="Teles M."/>
            <person name="MacKenzie S."/>
            <person name="Amaro C."/>
        </authorList>
    </citation>
    <scope>NUCLEOTIDE SEQUENCE</scope>
</reference>
<reference evidence="1" key="1">
    <citation type="submission" date="2014-11" db="EMBL/GenBank/DDBJ databases">
        <authorList>
            <person name="Amaro Gonzalez C."/>
        </authorList>
    </citation>
    <scope>NUCLEOTIDE SEQUENCE</scope>
</reference>
<organism evidence="1">
    <name type="scientific">Anguilla anguilla</name>
    <name type="common">European freshwater eel</name>
    <name type="synonym">Muraena anguilla</name>
    <dbReference type="NCBI Taxonomy" id="7936"/>
    <lineage>
        <taxon>Eukaryota</taxon>
        <taxon>Metazoa</taxon>
        <taxon>Chordata</taxon>
        <taxon>Craniata</taxon>
        <taxon>Vertebrata</taxon>
        <taxon>Euteleostomi</taxon>
        <taxon>Actinopterygii</taxon>
        <taxon>Neopterygii</taxon>
        <taxon>Teleostei</taxon>
        <taxon>Anguilliformes</taxon>
        <taxon>Anguillidae</taxon>
        <taxon>Anguilla</taxon>
    </lineage>
</organism>